<dbReference type="PANTHER" id="PTHR39583:SF2">
    <property type="entry name" value="TYPE II SECRETION SYSTEM PROTEIN J"/>
    <property type="match status" value="1"/>
</dbReference>
<dbReference type="EMBL" id="CP001678">
    <property type="protein sequence ID" value="ACT59148.1"/>
    <property type="molecule type" value="Genomic_DNA"/>
</dbReference>
<dbReference type="InterPro" id="IPR010055">
    <property type="entry name" value="T2SS_protein-GspJ"/>
</dbReference>
<dbReference type="KEGG" id="hba:Hbal_1459"/>
<comment type="similarity">
    <text evidence="2">Belongs to the GSP J family.</text>
</comment>
<dbReference type="SUPFAM" id="SSF54523">
    <property type="entry name" value="Pili subunits"/>
    <property type="match status" value="1"/>
</dbReference>
<keyword evidence="7 10" id="KW-0812">Transmembrane</keyword>
<evidence type="ECO:0000313" key="12">
    <source>
        <dbReference type="Proteomes" id="UP000002745"/>
    </source>
</evidence>
<keyword evidence="12" id="KW-1185">Reference proteome</keyword>
<keyword evidence="6" id="KW-0997">Cell inner membrane</keyword>
<evidence type="ECO:0000256" key="3">
    <source>
        <dbReference type="ARBA" id="ARBA00021539"/>
    </source>
</evidence>
<evidence type="ECO:0000256" key="2">
    <source>
        <dbReference type="ARBA" id="ARBA00011084"/>
    </source>
</evidence>
<keyword evidence="4" id="KW-1003">Cell membrane</keyword>
<gene>
    <name evidence="11" type="ordered locus">Hbal_1459</name>
</gene>
<evidence type="ECO:0000256" key="9">
    <source>
        <dbReference type="ARBA" id="ARBA00023136"/>
    </source>
</evidence>
<keyword evidence="5" id="KW-0488">Methylation</keyword>
<dbReference type="GO" id="GO:0005886">
    <property type="term" value="C:plasma membrane"/>
    <property type="evidence" value="ECO:0007669"/>
    <property type="project" value="UniProtKB-SubCell"/>
</dbReference>
<dbReference type="RefSeq" id="WP_015827298.1">
    <property type="nucleotide sequence ID" value="NC_012982.1"/>
</dbReference>
<dbReference type="eggNOG" id="COG4795">
    <property type="taxonomic scope" value="Bacteria"/>
</dbReference>
<dbReference type="InterPro" id="IPR051621">
    <property type="entry name" value="T2SS_protein_J"/>
</dbReference>
<dbReference type="InterPro" id="IPR012902">
    <property type="entry name" value="N_methyl_site"/>
</dbReference>
<reference evidence="12" key="1">
    <citation type="journal article" date="2011" name="J. Bacteriol.">
        <title>Genome sequences of eight morphologically diverse alphaproteobacteria.</title>
        <authorList>
            <consortium name="US DOE Joint Genome Institute"/>
            <person name="Brown P.J."/>
            <person name="Kysela D.T."/>
            <person name="Buechlein A."/>
            <person name="Hemmerich C."/>
            <person name="Brun Y.V."/>
        </authorList>
    </citation>
    <scope>NUCLEOTIDE SEQUENCE [LARGE SCALE GENOMIC DNA]</scope>
    <source>
        <strain evidence="12">ATCC 49814 / DSM 5838 / IFAM 1418</strain>
    </source>
</reference>
<dbReference type="HOGENOM" id="CLU_093850_3_0_5"/>
<dbReference type="PROSITE" id="PS00409">
    <property type="entry name" value="PROKAR_NTER_METHYL"/>
    <property type="match status" value="1"/>
</dbReference>
<dbReference type="OrthoDB" id="9794345at2"/>
<evidence type="ECO:0000256" key="8">
    <source>
        <dbReference type="ARBA" id="ARBA00022989"/>
    </source>
</evidence>
<evidence type="ECO:0000313" key="11">
    <source>
        <dbReference type="EMBL" id="ACT59148.1"/>
    </source>
</evidence>
<dbReference type="Gene3D" id="3.10.610.10">
    <property type="entry name" value="GSPII I/J protein-like"/>
    <property type="match status" value="1"/>
</dbReference>
<sequence length="204" mass="22423">MTDEAGFTLIEVMVATFIMGVLSVMGLVMLDDTLSSKETLEYVLEEVQDIEQARAIIKNDLAQIVSRTARDEFGFKAESVFVGGADLDNVSLMSFVRNGNEMPGLTAASSSLQHVEYRFENGVLSRRTRSRVDAATDTPILERELLTNLASAQIEFYDGLLWTDKWIGQMSASNAIPAPAAVGLILHSARYGPVRMLFYTPAGY</sequence>
<comment type="subcellular location">
    <subcellularLocation>
        <location evidence="1">Cell inner membrane</location>
        <topology evidence="1">Single-pass membrane protein</topology>
    </subcellularLocation>
</comment>
<dbReference type="AlphaFoldDB" id="C6XJ53"/>
<organism evidence="11 12">
    <name type="scientific">Hirschia baltica (strain ATCC 49814 / DSM 5838 / IFAM 1418)</name>
    <dbReference type="NCBI Taxonomy" id="582402"/>
    <lineage>
        <taxon>Bacteria</taxon>
        <taxon>Pseudomonadati</taxon>
        <taxon>Pseudomonadota</taxon>
        <taxon>Alphaproteobacteria</taxon>
        <taxon>Hyphomonadales</taxon>
        <taxon>Hyphomonadaceae</taxon>
        <taxon>Hirschia</taxon>
    </lineage>
</organism>
<dbReference type="GO" id="GO:0015628">
    <property type="term" value="P:protein secretion by the type II secretion system"/>
    <property type="evidence" value="ECO:0007669"/>
    <property type="project" value="InterPro"/>
</dbReference>
<dbReference type="NCBIfam" id="TIGR02532">
    <property type="entry name" value="IV_pilin_GFxxxE"/>
    <property type="match status" value="1"/>
</dbReference>
<name>C6XJ53_HIRBI</name>
<feature type="transmembrane region" description="Helical" evidence="10">
    <location>
        <begin position="6"/>
        <end position="30"/>
    </location>
</feature>
<dbReference type="Pfam" id="PF11612">
    <property type="entry name" value="T2SSJ"/>
    <property type="match status" value="1"/>
</dbReference>
<dbReference type="Pfam" id="PF07963">
    <property type="entry name" value="N_methyl"/>
    <property type="match status" value="1"/>
</dbReference>
<proteinExistence type="inferred from homology"/>
<keyword evidence="8 10" id="KW-1133">Transmembrane helix</keyword>
<evidence type="ECO:0000256" key="7">
    <source>
        <dbReference type="ARBA" id="ARBA00022692"/>
    </source>
</evidence>
<dbReference type="InterPro" id="IPR045584">
    <property type="entry name" value="Pilin-like"/>
</dbReference>
<keyword evidence="9 10" id="KW-0472">Membrane</keyword>
<dbReference type="STRING" id="582402.Hbal_1459"/>
<evidence type="ECO:0000256" key="1">
    <source>
        <dbReference type="ARBA" id="ARBA00004377"/>
    </source>
</evidence>
<protein>
    <recommendedName>
        <fullName evidence="3">Type II secretion system protein J</fullName>
    </recommendedName>
</protein>
<dbReference type="NCBIfam" id="TIGR01711">
    <property type="entry name" value="gspJ"/>
    <property type="match status" value="1"/>
</dbReference>
<dbReference type="Proteomes" id="UP000002745">
    <property type="component" value="Chromosome"/>
</dbReference>
<accession>C6XJ53</accession>
<evidence type="ECO:0000256" key="10">
    <source>
        <dbReference type="SAM" id="Phobius"/>
    </source>
</evidence>
<evidence type="ECO:0000256" key="5">
    <source>
        <dbReference type="ARBA" id="ARBA00022481"/>
    </source>
</evidence>
<evidence type="ECO:0000256" key="6">
    <source>
        <dbReference type="ARBA" id="ARBA00022519"/>
    </source>
</evidence>
<dbReference type="PANTHER" id="PTHR39583">
    <property type="entry name" value="TYPE II SECRETION SYSTEM PROTEIN J-RELATED"/>
    <property type="match status" value="1"/>
</dbReference>
<dbReference type="GO" id="GO:0015627">
    <property type="term" value="C:type II protein secretion system complex"/>
    <property type="evidence" value="ECO:0007669"/>
    <property type="project" value="InterPro"/>
</dbReference>
<evidence type="ECO:0000256" key="4">
    <source>
        <dbReference type="ARBA" id="ARBA00022475"/>
    </source>
</evidence>